<evidence type="ECO:0000313" key="3">
    <source>
        <dbReference type="Proteomes" id="UP000000345"/>
    </source>
</evidence>
<dbReference type="PaxDb" id="79929-MTBMA_c03850"/>
<dbReference type="Pfam" id="PF05762">
    <property type="entry name" value="VWA_CoxE"/>
    <property type="match status" value="1"/>
</dbReference>
<accession>D9PUT9</accession>
<dbReference type="OrthoDB" id="69112at2157"/>
<dbReference type="HOGENOM" id="CLU_716918_0_0_2"/>
<dbReference type="AlphaFoldDB" id="D9PUT9"/>
<keyword evidence="3" id="KW-1185">Reference proteome</keyword>
<reference key="1">
    <citation type="submission" date="2009-08" db="EMBL/GenBank/DDBJ databases">
        <title>The genome sequence of Methanothermobacter marburgensis.</title>
        <authorList>
            <person name="Kaster A."/>
            <person name="Seedorf H."/>
            <person name="Goenrich M."/>
            <person name="Wiezer A."/>
            <person name="Liesegang H."/>
            <person name="Thauer R."/>
            <person name="Gottschalk G."/>
        </authorList>
    </citation>
    <scope>NUCLEOTIDE SEQUENCE</scope>
    <source>
        <strain>Marburg</strain>
    </source>
</reference>
<gene>
    <name evidence="2" type="ordered locus">MTBMA_c03850</name>
</gene>
<dbReference type="PATRIC" id="fig|79929.8.peg.374"/>
<dbReference type="GeneID" id="77399166"/>
<dbReference type="InterPro" id="IPR008912">
    <property type="entry name" value="Uncharacterised_CoxE"/>
</dbReference>
<dbReference type="PANTHER" id="PTHR39338">
    <property type="entry name" value="BLL5662 PROTEIN-RELATED"/>
    <property type="match status" value="1"/>
</dbReference>
<evidence type="ECO:0008006" key="4">
    <source>
        <dbReference type="Google" id="ProtNLM"/>
    </source>
</evidence>
<dbReference type="EMBL" id="CP001710">
    <property type="protein sequence ID" value="ADL57986.1"/>
    <property type="molecule type" value="Genomic_DNA"/>
</dbReference>
<dbReference type="KEGG" id="mmg:MTBMA_c03850"/>
<dbReference type="PIRSF" id="PIRSF010256">
    <property type="entry name" value="CoxE_vWa"/>
    <property type="match status" value="1"/>
</dbReference>
<evidence type="ECO:0000256" key="1">
    <source>
        <dbReference type="SAM" id="MobiDB-lite"/>
    </source>
</evidence>
<sequence>MEKIILLSNILRDKGLPVSIRSTKDAFSAYKIFKNRPELREALFSVYVKDMRHSEAFMDAYNEVFGVLDEENDESSGSGKGERIKSSEEQTPGEVTEGINIEDLAEIQPEIQDIFDSRTDESQILDRDMSTLNTFDPEIFELCRRLGMKIANRRSRRLRRSKKMRPDIRRSIRRNMKHGGTIIELMRAEPRERKSQHIFLSDVSGSCDWISNWFFCIVYAAQKTFYRSRFFDFDSRVIETTHLLDEDDLYDAFRNLRESRIRNLMLHGTSNMYTAFSDFLENVNFTGKSCIVILSDCRDWAGPRKDGIPESAELVAEMSEKARKVLILNPEPKKKWDVVDSCVSIYRDAGAAVKEVRTLRQLAEVIEGL</sequence>
<evidence type="ECO:0000313" key="2">
    <source>
        <dbReference type="EMBL" id="ADL57986.1"/>
    </source>
</evidence>
<name>D9PUT9_METTM</name>
<organism evidence="2 3">
    <name type="scientific">Methanothermobacter marburgensis (strain ATCC BAA-927 / DSM 2133 / JCM 14651 / NBRC 100331 / OCM 82 / Marburg)</name>
    <name type="common">Methanobacterium thermoautotrophicum</name>
    <dbReference type="NCBI Taxonomy" id="79929"/>
    <lineage>
        <taxon>Archaea</taxon>
        <taxon>Methanobacteriati</taxon>
        <taxon>Methanobacteriota</taxon>
        <taxon>Methanomada group</taxon>
        <taxon>Methanobacteria</taxon>
        <taxon>Methanobacteriales</taxon>
        <taxon>Methanobacteriaceae</taxon>
        <taxon>Methanothermobacter</taxon>
    </lineage>
</organism>
<dbReference type="InterPro" id="IPR011195">
    <property type="entry name" value="UCP010256"/>
</dbReference>
<dbReference type="Proteomes" id="UP000000345">
    <property type="component" value="Chromosome"/>
</dbReference>
<reference evidence="2 3" key="2">
    <citation type="journal article" date="2010" name="J. Bacteriol.">
        <title>Complete genome sequence of Methanothermobacter marburgensis, a methanoarchaeon model organism.</title>
        <authorList>
            <person name="Liesegang H."/>
            <person name="Kaster A.K."/>
            <person name="Wiezer A."/>
            <person name="Goenrich M."/>
            <person name="Wollherr A."/>
            <person name="Seedorf H."/>
            <person name="Gottschalk G."/>
            <person name="Thauer R.K."/>
        </authorList>
    </citation>
    <scope>NUCLEOTIDE SEQUENCE [LARGE SCALE GENOMIC DNA]</scope>
    <source>
        <strain evidence="3">ATCC BAA-927 / DSM 2133 / JCM 14651 / NBRC 100331 / OCM 82 / Marburg</strain>
    </source>
</reference>
<dbReference type="STRING" id="79929.MTBMA_c03850"/>
<dbReference type="PANTHER" id="PTHR39338:SF5">
    <property type="entry name" value="BLR6139 PROTEIN"/>
    <property type="match status" value="1"/>
</dbReference>
<dbReference type="GeneID" id="9704091"/>
<dbReference type="RefSeq" id="WP_013295213.1">
    <property type="nucleotide sequence ID" value="NC_014408.1"/>
</dbReference>
<proteinExistence type="predicted"/>
<feature type="region of interest" description="Disordered" evidence="1">
    <location>
        <begin position="71"/>
        <end position="96"/>
    </location>
</feature>
<protein>
    <recommendedName>
        <fullName evidence="4">VWA containing CoxE family protein</fullName>
    </recommendedName>
</protein>